<dbReference type="Pfam" id="PF09548">
    <property type="entry name" value="Spore_III_AB"/>
    <property type="match status" value="1"/>
</dbReference>
<dbReference type="STRING" id="1679170.AC625_15570"/>
<name>A0A0K9GWW6_9BACI</name>
<evidence type="ECO:0000313" key="2">
    <source>
        <dbReference type="Proteomes" id="UP000037146"/>
    </source>
</evidence>
<protein>
    <submittedName>
        <fullName evidence="1">Stage III sporulation protein SpoAB</fullName>
    </submittedName>
</protein>
<dbReference type="PATRIC" id="fig|1679170.3.peg.3546"/>
<comment type="caution">
    <text evidence="1">The sequence shown here is derived from an EMBL/GenBank/DDBJ whole genome shotgun (WGS) entry which is preliminary data.</text>
</comment>
<dbReference type="AlphaFoldDB" id="A0A0K9GWW6"/>
<dbReference type="NCBIfam" id="TIGR02833">
    <property type="entry name" value="spore_III_AB"/>
    <property type="match status" value="1"/>
</dbReference>
<dbReference type="RefSeq" id="WP_049682114.1">
    <property type="nucleotide sequence ID" value="NZ_JBIVOD010000001.1"/>
</dbReference>
<sequence>MIKFIGAALIVLATTWVGYELARVLRQRPRELRQLKSALQSLESEIMYGQTPLTEAAYKLAKQLPKPLSHFFESFAVKLSGGETTVKAAWETSLKLVWKQLSLKQGEYEILVQFGETLGQHDRLSQQKQIQLAMIHLEREESDALDRQNKYEKMMQSFGFLSGVLIIILLL</sequence>
<keyword evidence="2" id="KW-1185">Reference proteome</keyword>
<dbReference type="Proteomes" id="UP000037146">
    <property type="component" value="Unassembled WGS sequence"/>
</dbReference>
<gene>
    <name evidence="1" type="ORF">AC625_15570</name>
</gene>
<evidence type="ECO:0000313" key="1">
    <source>
        <dbReference type="EMBL" id="KMY50762.1"/>
    </source>
</evidence>
<proteinExistence type="predicted"/>
<dbReference type="InterPro" id="IPR014198">
    <property type="entry name" value="Spore_III_AB"/>
</dbReference>
<dbReference type="EMBL" id="LFZW01000001">
    <property type="protein sequence ID" value="KMY50762.1"/>
    <property type="molecule type" value="Genomic_DNA"/>
</dbReference>
<dbReference type="PIRSF" id="PIRSF021435">
    <property type="entry name" value="SpoIIIAB"/>
    <property type="match status" value="1"/>
</dbReference>
<accession>A0A0K9GWW6</accession>
<dbReference type="OrthoDB" id="1957909at2"/>
<reference evidence="2" key="1">
    <citation type="submission" date="2015-07" db="EMBL/GenBank/DDBJ databases">
        <title>Genome sequencing project for genomic taxonomy and phylogenomics of Bacillus-like bacteria.</title>
        <authorList>
            <person name="Liu B."/>
            <person name="Wang J."/>
            <person name="Zhu Y."/>
            <person name="Liu G."/>
            <person name="Chen Q."/>
            <person name="Chen Z."/>
            <person name="Lan J."/>
            <person name="Che J."/>
            <person name="Ge C."/>
            <person name="Shi H."/>
            <person name="Pan Z."/>
            <person name="Liu X."/>
        </authorList>
    </citation>
    <scope>NUCLEOTIDE SEQUENCE [LARGE SCALE GENOMIC DNA]</scope>
    <source>
        <strain evidence="2">FJAT-27997</strain>
    </source>
</reference>
<organism evidence="1 2">
    <name type="scientific">Peribacillus loiseleuriae</name>
    <dbReference type="NCBI Taxonomy" id="1679170"/>
    <lineage>
        <taxon>Bacteria</taxon>
        <taxon>Bacillati</taxon>
        <taxon>Bacillota</taxon>
        <taxon>Bacilli</taxon>
        <taxon>Bacillales</taxon>
        <taxon>Bacillaceae</taxon>
        <taxon>Peribacillus</taxon>
    </lineage>
</organism>